<organism evidence="2 3">
    <name type="scientific">Candidatus Falkowbacteria bacterium CG10_big_fil_rev_8_21_14_0_10_43_11</name>
    <dbReference type="NCBI Taxonomy" id="1974568"/>
    <lineage>
        <taxon>Bacteria</taxon>
        <taxon>Candidatus Falkowiibacteriota</taxon>
    </lineage>
</organism>
<accession>A0A2M6WN57</accession>
<evidence type="ECO:0000313" key="3">
    <source>
        <dbReference type="Proteomes" id="UP000229335"/>
    </source>
</evidence>
<protein>
    <recommendedName>
        <fullName evidence="1">DUF559 domain-containing protein</fullName>
    </recommendedName>
</protein>
<dbReference type="Pfam" id="PF04480">
    <property type="entry name" value="DUF559"/>
    <property type="match status" value="1"/>
</dbReference>
<comment type="caution">
    <text evidence="2">The sequence shown here is derived from an EMBL/GenBank/DDBJ whole genome shotgun (WGS) entry which is preliminary data.</text>
</comment>
<dbReference type="InterPro" id="IPR011335">
    <property type="entry name" value="Restrct_endonuc-II-like"/>
</dbReference>
<evidence type="ECO:0000313" key="2">
    <source>
        <dbReference type="EMBL" id="PIT94227.1"/>
    </source>
</evidence>
<dbReference type="Gene3D" id="3.40.960.10">
    <property type="entry name" value="VSR Endonuclease"/>
    <property type="match status" value="1"/>
</dbReference>
<dbReference type="InterPro" id="IPR007569">
    <property type="entry name" value="DUF559"/>
</dbReference>
<dbReference type="AlphaFoldDB" id="A0A2M6WN57"/>
<evidence type="ECO:0000259" key="1">
    <source>
        <dbReference type="Pfam" id="PF04480"/>
    </source>
</evidence>
<dbReference type="EMBL" id="PFAS01000002">
    <property type="protein sequence ID" value="PIT94227.1"/>
    <property type="molecule type" value="Genomic_DNA"/>
</dbReference>
<dbReference type="SUPFAM" id="SSF52980">
    <property type="entry name" value="Restriction endonuclease-like"/>
    <property type="match status" value="1"/>
</dbReference>
<dbReference type="Proteomes" id="UP000229335">
    <property type="component" value="Unassembled WGS sequence"/>
</dbReference>
<reference evidence="3" key="1">
    <citation type="submission" date="2017-09" db="EMBL/GenBank/DDBJ databases">
        <title>Depth-based differentiation of microbial function through sediment-hosted aquifers and enrichment of novel symbionts in the deep terrestrial subsurface.</title>
        <authorList>
            <person name="Probst A.J."/>
            <person name="Ladd B."/>
            <person name="Jarett J.K."/>
            <person name="Geller-Mcgrath D.E."/>
            <person name="Sieber C.M.K."/>
            <person name="Emerson J.B."/>
            <person name="Anantharaman K."/>
            <person name="Thomas B.C."/>
            <person name="Malmstrom R."/>
            <person name="Stieglmeier M."/>
            <person name="Klingl A."/>
            <person name="Woyke T."/>
            <person name="Ryan C.M."/>
            <person name="Banfield J.F."/>
        </authorList>
    </citation>
    <scope>NUCLEOTIDE SEQUENCE [LARGE SCALE GENOMIC DNA]</scope>
</reference>
<sequence>MDSDFWHGWQYPKWKRKLKNDFWKKKIEGNRARDRRNTAYLRSKGWQVARIWGHQIKKDIDAAVSSVANLI</sequence>
<name>A0A2M6WN57_9BACT</name>
<feature type="domain" description="DUF559" evidence="1">
    <location>
        <begin position="29"/>
        <end position="68"/>
    </location>
</feature>
<proteinExistence type="predicted"/>
<gene>
    <name evidence="2" type="ORF">COU00_00115</name>
</gene>